<feature type="chain" id="PRO_5030781015" evidence="2">
    <location>
        <begin position="23"/>
        <end position="186"/>
    </location>
</feature>
<name>A0A7Y9DXS5_9PSEU</name>
<reference evidence="3 4" key="1">
    <citation type="submission" date="2020-07" db="EMBL/GenBank/DDBJ databases">
        <title>Sequencing the genomes of 1000 actinobacteria strains.</title>
        <authorList>
            <person name="Klenk H.-P."/>
        </authorList>
    </citation>
    <scope>NUCLEOTIDE SEQUENCE [LARGE SCALE GENOMIC DNA]</scope>
    <source>
        <strain evidence="3 4">DSM 45772</strain>
    </source>
</reference>
<gene>
    <name evidence="3" type="ORF">BJ983_003615</name>
</gene>
<dbReference type="Proteomes" id="UP000535890">
    <property type="component" value="Unassembled WGS sequence"/>
</dbReference>
<dbReference type="AlphaFoldDB" id="A0A7Y9DXS5"/>
<evidence type="ECO:0000256" key="1">
    <source>
        <dbReference type="SAM" id="MobiDB-lite"/>
    </source>
</evidence>
<evidence type="ECO:0000256" key="2">
    <source>
        <dbReference type="SAM" id="SignalP"/>
    </source>
</evidence>
<dbReference type="PROSITE" id="PS51257">
    <property type="entry name" value="PROKAR_LIPOPROTEIN"/>
    <property type="match status" value="1"/>
</dbReference>
<organism evidence="3 4">
    <name type="scientific">Actinomycetospora corticicola</name>
    <dbReference type="NCBI Taxonomy" id="663602"/>
    <lineage>
        <taxon>Bacteria</taxon>
        <taxon>Bacillati</taxon>
        <taxon>Actinomycetota</taxon>
        <taxon>Actinomycetes</taxon>
        <taxon>Pseudonocardiales</taxon>
        <taxon>Pseudonocardiaceae</taxon>
        <taxon>Actinomycetospora</taxon>
    </lineage>
</organism>
<feature type="region of interest" description="Disordered" evidence="1">
    <location>
        <begin position="27"/>
        <end position="47"/>
    </location>
</feature>
<dbReference type="RefSeq" id="WP_179795063.1">
    <property type="nucleotide sequence ID" value="NZ_BAABHP010000025.1"/>
</dbReference>
<protein>
    <submittedName>
        <fullName evidence="3">Uncharacterized protein</fullName>
    </submittedName>
</protein>
<sequence>MRSVLLALLPPLLLVLAGCSYGAEPAASSSRPFAPENTSAPASPDTWLSQVCTGLAPARTTTGPPESIAGQPAASKQLMLAYLDGRIAGLGRAADQVNAAGPAPVDDGQSATATAVDLLREQAATLSEERAALAAVPDNDPATIANQLQQVRANAVTTKASTLRDLASPAALVDEASEVPACEGLR</sequence>
<keyword evidence="2" id="KW-0732">Signal</keyword>
<proteinExistence type="predicted"/>
<feature type="signal peptide" evidence="2">
    <location>
        <begin position="1"/>
        <end position="22"/>
    </location>
</feature>
<comment type="caution">
    <text evidence="3">The sequence shown here is derived from an EMBL/GenBank/DDBJ whole genome shotgun (WGS) entry which is preliminary data.</text>
</comment>
<dbReference type="EMBL" id="JACCBN010000001">
    <property type="protein sequence ID" value="NYD37513.1"/>
    <property type="molecule type" value="Genomic_DNA"/>
</dbReference>
<evidence type="ECO:0000313" key="3">
    <source>
        <dbReference type="EMBL" id="NYD37513.1"/>
    </source>
</evidence>
<evidence type="ECO:0000313" key="4">
    <source>
        <dbReference type="Proteomes" id="UP000535890"/>
    </source>
</evidence>
<keyword evidence="4" id="KW-1185">Reference proteome</keyword>
<accession>A0A7Y9DXS5</accession>